<accession>A0AB39BFZ3</accession>
<dbReference type="RefSeq" id="WP_368497798.1">
    <property type="nucleotide sequence ID" value="NZ_CP162511.1"/>
</dbReference>
<keyword evidence="1" id="KW-0732">Signal</keyword>
<evidence type="ECO:0000313" key="2">
    <source>
        <dbReference type="EMBL" id="XDI05410.1"/>
    </source>
</evidence>
<evidence type="ECO:0000256" key="1">
    <source>
        <dbReference type="ARBA" id="ARBA00022729"/>
    </source>
</evidence>
<sequence>MTHTLSFPSEAAPAFAPIELQLPDDWKALSVSGAVLAAGKTVEQGQFRPNVVVAVSRFGAGYSLETAIEAVVRRVEEIDGVAELGREQTKVLGRPGFRIEFSYPDPRVGVLMQAVRIAIVDHGSAADLVQITATTTGAQAQELWGEVRAIQDSAATTDTVATA</sequence>
<dbReference type="EMBL" id="CP162511">
    <property type="protein sequence ID" value="XDI05410.1"/>
    <property type="molecule type" value="Genomic_DNA"/>
</dbReference>
<proteinExistence type="predicted"/>
<protein>
    <submittedName>
        <fullName evidence="2">LpqN/LpqT family lipoprotein</fullName>
    </submittedName>
</protein>
<dbReference type="AlphaFoldDB" id="A0AB39BFZ3"/>
<name>A0AB39BFZ3_9MICO</name>
<dbReference type="InterPro" id="IPR019674">
    <property type="entry name" value="Lipoprotein_LpqN/LpqT-like"/>
</dbReference>
<keyword evidence="2" id="KW-0449">Lipoprotein</keyword>
<dbReference type="Pfam" id="PF10738">
    <property type="entry name" value="Lpp-LpqN"/>
    <property type="match status" value="1"/>
</dbReference>
<gene>
    <name evidence="2" type="ORF">ABFY20_19140</name>
</gene>
<organism evidence="2">
    <name type="scientific">Herbiconiux sp. A18JL235</name>
    <dbReference type="NCBI Taxonomy" id="3152363"/>
    <lineage>
        <taxon>Bacteria</taxon>
        <taxon>Bacillati</taxon>
        <taxon>Actinomycetota</taxon>
        <taxon>Actinomycetes</taxon>
        <taxon>Micrococcales</taxon>
        <taxon>Microbacteriaceae</taxon>
        <taxon>Herbiconiux</taxon>
    </lineage>
</organism>
<reference evidence="2" key="1">
    <citation type="submission" date="2024-05" db="EMBL/GenBank/DDBJ databases">
        <title>Herbiconiux sp. A18JL235.</title>
        <authorList>
            <person name="Zhang G."/>
        </authorList>
    </citation>
    <scope>NUCLEOTIDE SEQUENCE</scope>
    <source>
        <strain evidence="2">A18JL235</strain>
    </source>
</reference>
<dbReference type="Gene3D" id="3.40.1000.10">
    <property type="entry name" value="Mog1/PsbP, alpha/beta/alpha sandwich"/>
    <property type="match status" value="1"/>
</dbReference>